<dbReference type="OrthoDB" id="26149at2759"/>
<organism evidence="1">
    <name type="scientific">Mytilinidion resinicola</name>
    <dbReference type="NCBI Taxonomy" id="574789"/>
    <lineage>
        <taxon>Eukaryota</taxon>
        <taxon>Fungi</taxon>
        <taxon>Dikarya</taxon>
        <taxon>Ascomycota</taxon>
        <taxon>Pezizomycotina</taxon>
        <taxon>Dothideomycetes</taxon>
        <taxon>Pleosporomycetidae</taxon>
        <taxon>Mytilinidiales</taxon>
        <taxon>Mytilinidiaceae</taxon>
        <taxon>Mytilinidion</taxon>
    </lineage>
</organism>
<dbReference type="AlphaFoldDB" id="A0A6A6Z2L7"/>
<name>A0A6A6Z2L7_9PEZI</name>
<accession>A0A6A6Z2L7</accession>
<keyword evidence="2" id="KW-1185">Reference proteome</keyword>
<evidence type="ECO:0008006" key="4">
    <source>
        <dbReference type="Google" id="ProtNLM"/>
    </source>
</evidence>
<dbReference type="EMBL" id="MU003695">
    <property type="protein sequence ID" value="KAF2814477.1"/>
    <property type="molecule type" value="Genomic_DNA"/>
</dbReference>
<dbReference type="GeneID" id="54458476"/>
<protein>
    <recommendedName>
        <fullName evidence="4">ARM repeat-containing protein</fullName>
    </recommendedName>
</protein>
<dbReference type="Proteomes" id="UP000504636">
    <property type="component" value="Unplaced"/>
</dbReference>
<proteinExistence type="predicted"/>
<dbReference type="PANTHER" id="PTHR10957">
    <property type="entry name" value="RAP1 GTPASE-GDP DISSOCIATION STIMULATOR 1"/>
    <property type="match status" value="1"/>
</dbReference>
<dbReference type="InterPro" id="IPR011989">
    <property type="entry name" value="ARM-like"/>
</dbReference>
<dbReference type="RefSeq" id="XP_033581441.1">
    <property type="nucleotide sequence ID" value="XM_033717583.1"/>
</dbReference>
<dbReference type="InterPro" id="IPR016024">
    <property type="entry name" value="ARM-type_fold"/>
</dbReference>
<sequence>MESGDGSPEDFLDVLNQRLSDVSWASNQGLEAIPKRLEEFEKQGLTGICHHALESLGTKAGKNDIWRDAYRTTGILEYSLQKVKSGTTASLAKQHLRVIGNSVADNDTNRSVALEALESLINCIWVEELTITALGAIFNLCYDYPPGENRAAKLRLDNIVANHIACNRIPESGIDTAGELIALTSESLSAPELVDDTSLSTLSQLLDAILPPTASVETHPARLPIDQILELCAPYLSNNDLLLKLPPSEAERLLNILWETEPFDPAAQRALYQALNHPLDKQDEESSFRSTRLLINGICAISATEAFSRTYDLQSAFMKKVTSKVLSLSLEKDLSLLAPSTICACTILGNLAISDAVCIEMVNMDLHRPPIRILSTSQESALLHVTAGLLRHLTFPRHNRERLGNAGLINSSCRLLLNPSPAVRGEGAAILCKMVDDDARHTQQYIIEIVQDAVLTTPTDPPHQPTILEFMTNQSLAPSGPLPSTSMKSVNVEVGKAIVAMLKCLINTQTLDLGLLHRMYQTPLLAEPLKRLARQQIFAEARSEAIFGLGLMLLSAEGAASFLAGEHDNVALVDSLRSLFAAESGGNETAGVQLQRDRKNVLVVISGLWKHGADIMDTPLKKRVEALHSELAPFMASNEQSVAE</sequence>
<reference evidence="1 3" key="1">
    <citation type="journal article" date="2020" name="Stud. Mycol.">
        <title>101 Dothideomycetes genomes: a test case for predicting lifestyles and emergence of pathogens.</title>
        <authorList>
            <person name="Haridas S."/>
            <person name="Albert R."/>
            <person name="Binder M."/>
            <person name="Bloem J."/>
            <person name="Labutti K."/>
            <person name="Salamov A."/>
            <person name="Andreopoulos B."/>
            <person name="Baker S."/>
            <person name="Barry K."/>
            <person name="Bills G."/>
            <person name="Bluhm B."/>
            <person name="Cannon C."/>
            <person name="Castanera R."/>
            <person name="Culley D."/>
            <person name="Daum C."/>
            <person name="Ezra D."/>
            <person name="Gonzalez J."/>
            <person name="Henrissat B."/>
            <person name="Kuo A."/>
            <person name="Liang C."/>
            <person name="Lipzen A."/>
            <person name="Lutzoni F."/>
            <person name="Magnuson J."/>
            <person name="Mondo S."/>
            <person name="Nolan M."/>
            <person name="Ohm R."/>
            <person name="Pangilinan J."/>
            <person name="Park H.-J."/>
            <person name="Ramirez L."/>
            <person name="Alfaro M."/>
            <person name="Sun H."/>
            <person name="Tritt A."/>
            <person name="Yoshinaga Y."/>
            <person name="Zwiers L.-H."/>
            <person name="Turgeon B."/>
            <person name="Goodwin S."/>
            <person name="Spatafora J."/>
            <person name="Crous P."/>
            <person name="Grigoriev I."/>
        </authorList>
    </citation>
    <scope>NUCLEOTIDE SEQUENCE</scope>
    <source>
        <strain evidence="1 3">CBS 304.34</strain>
    </source>
</reference>
<dbReference type="GO" id="GO:0005085">
    <property type="term" value="F:guanyl-nucleotide exchange factor activity"/>
    <property type="evidence" value="ECO:0007669"/>
    <property type="project" value="InterPro"/>
</dbReference>
<dbReference type="SUPFAM" id="SSF48371">
    <property type="entry name" value="ARM repeat"/>
    <property type="match status" value="1"/>
</dbReference>
<gene>
    <name evidence="1 3" type="ORF">BDZ99DRAFT_437434</name>
</gene>
<reference evidence="3" key="2">
    <citation type="submission" date="2020-04" db="EMBL/GenBank/DDBJ databases">
        <authorList>
            <consortium name="NCBI Genome Project"/>
        </authorList>
    </citation>
    <scope>NUCLEOTIDE SEQUENCE</scope>
    <source>
        <strain evidence="3">CBS 304.34</strain>
    </source>
</reference>
<dbReference type="InterPro" id="IPR040144">
    <property type="entry name" value="RAP1GDS1"/>
</dbReference>
<evidence type="ECO:0000313" key="3">
    <source>
        <dbReference type="RefSeq" id="XP_033581441.1"/>
    </source>
</evidence>
<evidence type="ECO:0000313" key="1">
    <source>
        <dbReference type="EMBL" id="KAF2814477.1"/>
    </source>
</evidence>
<dbReference type="Gene3D" id="1.25.10.10">
    <property type="entry name" value="Leucine-rich Repeat Variant"/>
    <property type="match status" value="1"/>
</dbReference>
<evidence type="ECO:0000313" key="2">
    <source>
        <dbReference type="Proteomes" id="UP000504636"/>
    </source>
</evidence>
<reference evidence="3" key="3">
    <citation type="submission" date="2025-04" db="UniProtKB">
        <authorList>
            <consortium name="RefSeq"/>
        </authorList>
    </citation>
    <scope>IDENTIFICATION</scope>
    <source>
        <strain evidence="3">CBS 304.34</strain>
    </source>
</reference>